<reference evidence="1 2" key="1">
    <citation type="submission" date="2021-06" db="EMBL/GenBank/DDBJ databases">
        <title>Updating the genus Pseudomonas: Description of 43 new species and partition of the Pseudomonas putida group.</title>
        <authorList>
            <person name="Girard L."/>
            <person name="Lood C."/>
            <person name="Vandamme P."/>
            <person name="Rokni-Zadeh H."/>
            <person name="Van Noort V."/>
            <person name="Hofte M."/>
            <person name="Lavigne R."/>
            <person name="De Mot R."/>
        </authorList>
    </citation>
    <scope>NUCLEOTIDE SEQUENCE [LARGE SCALE GENOMIC DNA]</scope>
    <source>
        <strain evidence="1 2">COR58</strain>
    </source>
</reference>
<organism evidence="1 2">
    <name type="scientific">Pseudomonas ekonensis</name>
    <dbReference type="NCBI Taxonomy" id="2842353"/>
    <lineage>
        <taxon>Bacteria</taxon>
        <taxon>Pseudomonadati</taxon>
        <taxon>Pseudomonadota</taxon>
        <taxon>Gammaproteobacteria</taxon>
        <taxon>Pseudomonadales</taxon>
        <taxon>Pseudomonadaceae</taxon>
        <taxon>Pseudomonas</taxon>
    </lineage>
</organism>
<dbReference type="EMBL" id="JAHSTS010000002">
    <property type="protein sequence ID" value="MBV4460405.1"/>
    <property type="molecule type" value="Genomic_DNA"/>
</dbReference>
<name>A0ABS6PIZ8_9PSED</name>
<protein>
    <submittedName>
        <fullName evidence="1">Uncharacterized protein</fullName>
    </submittedName>
</protein>
<proteinExistence type="predicted"/>
<evidence type="ECO:0000313" key="2">
    <source>
        <dbReference type="Proteomes" id="UP000765224"/>
    </source>
</evidence>
<gene>
    <name evidence="1" type="ORF">KVG96_20810</name>
</gene>
<dbReference type="Proteomes" id="UP000765224">
    <property type="component" value="Unassembled WGS sequence"/>
</dbReference>
<dbReference type="RefSeq" id="WP_217894278.1">
    <property type="nucleotide sequence ID" value="NZ_JAHSTS010000002.1"/>
</dbReference>
<keyword evidence="2" id="KW-1185">Reference proteome</keyword>
<sequence>MLPKPTAEPVAANMKTQRLAQLPWTETLSVDIVYHAQAFEKEAALSGIHSTCSSAQHHRSRQPFISI</sequence>
<accession>A0ABS6PIZ8</accession>
<comment type="caution">
    <text evidence="1">The sequence shown here is derived from an EMBL/GenBank/DDBJ whole genome shotgun (WGS) entry which is preliminary data.</text>
</comment>
<evidence type="ECO:0000313" key="1">
    <source>
        <dbReference type="EMBL" id="MBV4460405.1"/>
    </source>
</evidence>